<proteinExistence type="predicted"/>
<evidence type="ECO:0000313" key="4">
    <source>
        <dbReference type="EMBL" id="QJT37241.1"/>
    </source>
</evidence>
<dbReference type="EMBL" id="JAJVCY010000022">
    <property type="protein sequence ID" value="MCV3289143.1"/>
    <property type="molecule type" value="Genomic_DNA"/>
</dbReference>
<protein>
    <submittedName>
        <fullName evidence="3">Copper-binding protein</fullName>
    </submittedName>
</protein>
<reference evidence="2" key="2">
    <citation type="submission" date="2022-01" db="EMBL/GenBank/DDBJ databases">
        <title>Comparison of Fish pathogen Aeromonas spp.</title>
        <authorList>
            <person name="Dubey S."/>
            <person name="Sorum H."/>
            <person name="Munangandu H.M."/>
        </authorList>
    </citation>
    <scope>NUCLEOTIDE SEQUENCE</scope>
    <source>
        <strain evidence="2">SD/21-15</strain>
    </source>
</reference>
<evidence type="ECO:0000313" key="2">
    <source>
        <dbReference type="EMBL" id="MCV3289143.1"/>
    </source>
</evidence>
<dbReference type="EMBL" id="CP038448">
    <property type="protein sequence ID" value="QJT37241.1"/>
    <property type="molecule type" value="Genomic_DNA"/>
</dbReference>
<dbReference type="AlphaFoldDB" id="A0AAE7DPX3"/>
<dbReference type="Proteomes" id="UP001208651">
    <property type="component" value="Unassembled WGS sequence"/>
</dbReference>
<keyword evidence="1" id="KW-0732">Signal</keyword>
<name>A0AAE7DPX3_AERME</name>
<accession>A0AAE7DPX3</accession>
<organism evidence="3 5">
    <name type="scientific">Aeromonas media</name>
    <dbReference type="NCBI Taxonomy" id="651"/>
    <lineage>
        <taxon>Bacteria</taxon>
        <taxon>Pseudomonadati</taxon>
        <taxon>Pseudomonadota</taxon>
        <taxon>Gammaproteobacteria</taxon>
        <taxon>Aeromonadales</taxon>
        <taxon>Aeromonadaceae</taxon>
        <taxon>Aeromonas</taxon>
    </lineage>
</organism>
<feature type="chain" id="PRO_5044706325" evidence="1">
    <location>
        <begin position="23"/>
        <end position="125"/>
    </location>
</feature>
<evidence type="ECO:0000256" key="1">
    <source>
        <dbReference type="SAM" id="SignalP"/>
    </source>
</evidence>
<feature type="signal peptide" evidence="1">
    <location>
        <begin position="1"/>
        <end position="22"/>
    </location>
</feature>
<dbReference type="InterPro" id="IPR021647">
    <property type="entry name" value="CusF_Ec"/>
</dbReference>
<dbReference type="Proteomes" id="UP000502006">
    <property type="component" value="Chromosome"/>
</dbReference>
<dbReference type="RefSeq" id="WP_171268785.1">
    <property type="nucleotide sequence ID" value="NZ_CP038444.1"/>
</dbReference>
<reference evidence="5 6" key="1">
    <citation type="submission" date="2019-03" db="EMBL/GenBank/DDBJ databases">
        <title>Novel transposon Tn6433 accelerates the dissemination of tet(E) in Aeromonas from aerobic biofilm under oxytetracycline stress.</title>
        <authorList>
            <person name="Shi Y."/>
            <person name="Tian Z."/>
            <person name="Zhang Y."/>
            <person name="Zhang H."/>
            <person name="Yang M."/>
        </authorList>
    </citation>
    <scope>NUCLEOTIDE SEQUENCE [LARGE SCALE GENOMIC DNA]</scope>
    <source>
        <strain evidence="4 6">R50-22</strain>
        <strain evidence="3 5">T5-8</strain>
    </source>
</reference>
<keyword evidence="6" id="KW-1185">Reference proteome</keyword>
<evidence type="ECO:0000313" key="3">
    <source>
        <dbReference type="EMBL" id="QJT29968.1"/>
    </source>
</evidence>
<dbReference type="InterPro" id="IPR042230">
    <property type="entry name" value="CusF_sf"/>
</dbReference>
<sequence length="125" mass="13739">MNYKTLTLTLLLGLATHTSLQAAEMMNHQGHDMAQMEGMNHEGHDMAAMQTEQTLIKGTITRLDAASGKVGIRHEAITNLKMPPMTMVFRVADTDLLKDLKVGDAVRFHAENPAGKLTVTAIQKR</sequence>
<dbReference type="Gene3D" id="2.40.50.320">
    <property type="entry name" value="Copper binding periplasmic protein CusF"/>
    <property type="match status" value="1"/>
</dbReference>
<dbReference type="Proteomes" id="UP000502657">
    <property type="component" value="Chromosome"/>
</dbReference>
<evidence type="ECO:0000313" key="6">
    <source>
        <dbReference type="Proteomes" id="UP000502657"/>
    </source>
</evidence>
<dbReference type="Pfam" id="PF11604">
    <property type="entry name" value="CusF_Ec"/>
    <property type="match status" value="1"/>
</dbReference>
<evidence type="ECO:0000313" key="5">
    <source>
        <dbReference type="Proteomes" id="UP000502006"/>
    </source>
</evidence>
<gene>
    <name evidence="3" type="ORF">E4186_06980</name>
    <name evidence="4" type="ORF">E4188_00585</name>
    <name evidence="2" type="ORF">LZT28_12940</name>
</gene>
<dbReference type="EMBL" id="CP038444">
    <property type="protein sequence ID" value="QJT29968.1"/>
    <property type="molecule type" value="Genomic_DNA"/>
</dbReference>